<dbReference type="SUPFAM" id="SSF52833">
    <property type="entry name" value="Thioredoxin-like"/>
    <property type="match status" value="1"/>
</dbReference>
<dbReference type="PANTHER" id="PTHR12151">
    <property type="entry name" value="ELECTRON TRANSPORT PROTIN SCO1/SENC FAMILY MEMBER"/>
    <property type="match status" value="1"/>
</dbReference>
<gene>
    <name evidence="2" type="ORF">ZEAMMB73_Zm00001d020274</name>
</gene>
<protein>
    <submittedName>
        <fullName evidence="2">Protein SCO1 homolog 2 mitochondrial</fullName>
    </submittedName>
</protein>
<dbReference type="Pfam" id="PF02630">
    <property type="entry name" value="SCO1-SenC"/>
    <property type="match status" value="1"/>
</dbReference>
<evidence type="ECO:0000256" key="1">
    <source>
        <dbReference type="ARBA" id="ARBA00010996"/>
    </source>
</evidence>
<dbReference type="Gene3D" id="3.40.30.10">
    <property type="entry name" value="Glutaredoxin"/>
    <property type="match status" value="1"/>
</dbReference>
<dbReference type="eggNOG" id="KOG2792">
    <property type="taxonomic scope" value="Eukaryota"/>
</dbReference>
<evidence type="ECO:0000313" key="2">
    <source>
        <dbReference type="EMBL" id="ONM54640.1"/>
    </source>
</evidence>
<proteinExistence type="inferred from homology"/>
<dbReference type="InterPro" id="IPR036249">
    <property type="entry name" value="Thioredoxin-like_sf"/>
</dbReference>
<dbReference type="PaxDb" id="4577-GRMZM2G126408_P01"/>
<dbReference type="ExpressionAtlas" id="A0A1D6I3A8">
    <property type="expression patterns" value="baseline and differential"/>
</dbReference>
<dbReference type="InterPro" id="IPR003782">
    <property type="entry name" value="SCO1/SenC"/>
</dbReference>
<dbReference type="STRING" id="4577.A0A1D6I3A8"/>
<dbReference type="EMBL" id="CM007650">
    <property type="protein sequence ID" value="ONM54640.1"/>
    <property type="molecule type" value="Genomic_DNA"/>
</dbReference>
<dbReference type="AlphaFoldDB" id="A0A1D6I3A8"/>
<accession>A0A1D6I3A8</accession>
<comment type="similarity">
    <text evidence="1">Belongs to the SCO1/2 family.</text>
</comment>
<dbReference type="SMR" id="A0A1D6I3A8"/>
<reference evidence="2" key="1">
    <citation type="submission" date="2015-12" db="EMBL/GenBank/DDBJ databases">
        <title>Update maize B73 reference genome by single molecule sequencing technologies.</title>
        <authorList>
            <consortium name="Maize Genome Sequencing Project"/>
            <person name="Ware D."/>
        </authorList>
    </citation>
    <scope>NUCLEOTIDE SEQUENCE [LARGE SCALE GENOMIC DNA]</scope>
    <source>
        <tissue evidence="2">Seedling</tissue>
    </source>
</reference>
<organism evidence="2">
    <name type="scientific">Zea mays</name>
    <name type="common">Maize</name>
    <dbReference type="NCBI Taxonomy" id="4577"/>
    <lineage>
        <taxon>Eukaryota</taxon>
        <taxon>Viridiplantae</taxon>
        <taxon>Streptophyta</taxon>
        <taxon>Embryophyta</taxon>
        <taxon>Tracheophyta</taxon>
        <taxon>Spermatophyta</taxon>
        <taxon>Magnoliopsida</taxon>
        <taxon>Liliopsida</taxon>
        <taxon>Poales</taxon>
        <taxon>Poaceae</taxon>
        <taxon>PACMAD clade</taxon>
        <taxon>Panicoideae</taxon>
        <taxon>Andropogonodae</taxon>
        <taxon>Andropogoneae</taxon>
        <taxon>Tripsacinae</taxon>
        <taxon>Zea</taxon>
    </lineage>
</organism>
<sequence>MPRLCLPRSSSVCLCLPSCNKSKYGMKITPLFITIDPQRDSPSQLKAYFSEFESRIVGLTGPISAVRQIAQVKASE</sequence>
<dbReference type="PANTHER" id="PTHR12151:SF1">
    <property type="entry name" value="PROTEIN SCO1 HOMOLOG 2, MITOCHONDRIAL"/>
    <property type="match status" value="1"/>
</dbReference>
<name>A0A1D6I3A8_MAIZE</name>
<dbReference type="InParanoid" id="A0A1D6I3A8"/>